<dbReference type="RefSeq" id="XP_002185849.1">
    <property type="nucleotide sequence ID" value="XM_002185813.1"/>
</dbReference>
<dbReference type="InterPro" id="IPR007197">
    <property type="entry name" value="rSAM"/>
</dbReference>
<comment type="subcellular location">
    <subcellularLocation>
        <location evidence="2">Cytoplasm</location>
    </subcellularLocation>
</comment>
<keyword evidence="8" id="KW-0479">Metal-binding</keyword>
<evidence type="ECO:0000313" key="13">
    <source>
        <dbReference type="Proteomes" id="UP000000759"/>
    </source>
</evidence>
<dbReference type="GO" id="GO:0005737">
    <property type="term" value="C:cytoplasm"/>
    <property type="evidence" value="ECO:0007669"/>
    <property type="project" value="UniProtKB-SubCell"/>
</dbReference>
<keyword evidence="6" id="KW-0808">Transferase</keyword>
<dbReference type="OrthoDB" id="538249at2759"/>
<dbReference type="SFLD" id="SFLDS00029">
    <property type="entry name" value="Radical_SAM"/>
    <property type="match status" value="1"/>
</dbReference>
<protein>
    <recommendedName>
        <fullName evidence="11">Radical SAM core domain-containing protein</fullName>
    </recommendedName>
</protein>
<keyword evidence="9" id="KW-0408">Iron</keyword>
<keyword evidence="7" id="KW-0949">S-adenosyl-L-methionine</keyword>
<keyword evidence="10" id="KW-0411">Iron-sulfur</keyword>
<reference evidence="12 13" key="1">
    <citation type="journal article" date="2008" name="Nature">
        <title>The Phaeodactylum genome reveals the evolutionary history of diatom genomes.</title>
        <authorList>
            <person name="Bowler C."/>
            <person name="Allen A.E."/>
            <person name="Badger J.H."/>
            <person name="Grimwood J."/>
            <person name="Jabbari K."/>
            <person name="Kuo A."/>
            <person name="Maheswari U."/>
            <person name="Martens C."/>
            <person name="Maumus F."/>
            <person name="Otillar R.P."/>
            <person name="Rayko E."/>
            <person name="Salamov A."/>
            <person name="Vandepoele K."/>
            <person name="Beszteri B."/>
            <person name="Gruber A."/>
            <person name="Heijde M."/>
            <person name="Katinka M."/>
            <person name="Mock T."/>
            <person name="Valentin K."/>
            <person name="Verret F."/>
            <person name="Berges J.A."/>
            <person name="Brownlee C."/>
            <person name="Cadoret J.P."/>
            <person name="Chiovitti A."/>
            <person name="Choi C.J."/>
            <person name="Coesel S."/>
            <person name="De Martino A."/>
            <person name="Detter J.C."/>
            <person name="Durkin C."/>
            <person name="Falciatore A."/>
            <person name="Fournet J."/>
            <person name="Haruta M."/>
            <person name="Huysman M.J."/>
            <person name="Jenkins B.D."/>
            <person name="Jiroutova K."/>
            <person name="Jorgensen R.E."/>
            <person name="Joubert Y."/>
            <person name="Kaplan A."/>
            <person name="Kroger N."/>
            <person name="Kroth P.G."/>
            <person name="La Roche J."/>
            <person name="Lindquist E."/>
            <person name="Lommer M."/>
            <person name="Martin-Jezequel V."/>
            <person name="Lopez P.J."/>
            <person name="Lucas S."/>
            <person name="Mangogna M."/>
            <person name="McGinnis K."/>
            <person name="Medlin L.K."/>
            <person name="Montsant A."/>
            <person name="Oudot-Le Secq M.P."/>
            <person name="Napoli C."/>
            <person name="Obornik M."/>
            <person name="Parker M.S."/>
            <person name="Petit J.L."/>
            <person name="Porcel B.M."/>
            <person name="Poulsen N."/>
            <person name="Robison M."/>
            <person name="Rychlewski L."/>
            <person name="Rynearson T.A."/>
            <person name="Schmutz J."/>
            <person name="Shapiro H."/>
            <person name="Siaut M."/>
            <person name="Stanley M."/>
            <person name="Sussman M.R."/>
            <person name="Taylor A.R."/>
            <person name="Vardi A."/>
            <person name="von Dassow P."/>
            <person name="Vyverman W."/>
            <person name="Willis A."/>
            <person name="Wyrwicz L.S."/>
            <person name="Rokhsar D.S."/>
            <person name="Weissenbach J."/>
            <person name="Armbrust E.V."/>
            <person name="Green B.R."/>
            <person name="Van de Peer Y."/>
            <person name="Grigoriev I.V."/>
        </authorList>
    </citation>
    <scope>NUCLEOTIDE SEQUENCE [LARGE SCALE GENOMIC DNA]</scope>
    <source>
        <strain evidence="12 13">CCAP 1055/1</strain>
    </source>
</reference>
<evidence type="ECO:0000256" key="6">
    <source>
        <dbReference type="ARBA" id="ARBA00022679"/>
    </source>
</evidence>
<dbReference type="PANTHER" id="PTHR30544:SF5">
    <property type="entry name" value="RADICAL SAM CORE DOMAIN-CONTAINING PROTEIN"/>
    <property type="match status" value="1"/>
</dbReference>
<evidence type="ECO:0000256" key="7">
    <source>
        <dbReference type="ARBA" id="ARBA00022691"/>
    </source>
</evidence>
<dbReference type="InterPro" id="IPR058240">
    <property type="entry name" value="rSAM_sf"/>
</dbReference>
<evidence type="ECO:0000259" key="11">
    <source>
        <dbReference type="PROSITE" id="PS51918"/>
    </source>
</evidence>
<dbReference type="PaxDb" id="2850-Phatr13537"/>
<organism evidence="12 13">
    <name type="scientific">Phaeodactylum tricornutum (strain CCAP 1055/1)</name>
    <dbReference type="NCBI Taxonomy" id="556484"/>
    <lineage>
        <taxon>Eukaryota</taxon>
        <taxon>Sar</taxon>
        <taxon>Stramenopiles</taxon>
        <taxon>Ochrophyta</taxon>
        <taxon>Bacillariophyta</taxon>
        <taxon>Bacillariophyceae</taxon>
        <taxon>Bacillariophycidae</taxon>
        <taxon>Naviculales</taxon>
        <taxon>Phaeodactylaceae</taxon>
        <taxon>Phaeodactylum</taxon>
    </lineage>
</organism>
<dbReference type="KEGG" id="pti:PHATR_13537"/>
<dbReference type="InterPro" id="IPR040072">
    <property type="entry name" value="Methyltransferase_A"/>
</dbReference>
<dbReference type="InParanoid" id="B5Y3J7"/>
<accession>B5Y3J7</accession>
<evidence type="ECO:0000256" key="4">
    <source>
        <dbReference type="ARBA" id="ARBA00022490"/>
    </source>
</evidence>
<evidence type="ECO:0000256" key="2">
    <source>
        <dbReference type="ARBA" id="ARBA00004496"/>
    </source>
</evidence>
<evidence type="ECO:0000313" key="12">
    <source>
        <dbReference type="EMBL" id="ACI65319.1"/>
    </source>
</evidence>
<dbReference type="SUPFAM" id="SSF102114">
    <property type="entry name" value="Radical SAM enzymes"/>
    <property type="match status" value="1"/>
</dbReference>
<evidence type="ECO:0000256" key="5">
    <source>
        <dbReference type="ARBA" id="ARBA00022603"/>
    </source>
</evidence>
<feature type="non-terminal residue" evidence="12">
    <location>
        <position position="1"/>
    </location>
</feature>
<dbReference type="Proteomes" id="UP000000759">
    <property type="component" value="Chromosome 11"/>
</dbReference>
<dbReference type="GeneID" id="7204623"/>
<dbReference type="GO" id="GO:0046872">
    <property type="term" value="F:metal ion binding"/>
    <property type="evidence" value="ECO:0007669"/>
    <property type="project" value="UniProtKB-KW"/>
</dbReference>
<dbReference type="Gene3D" id="3.20.20.70">
    <property type="entry name" value="Aldolase class I"/>
    <property type="match status" value="1"/>
</dbReference>
<gene>
    <name evidence="12" type="ORF">PHATR_13537</name>
</gene>
<dbReference type="GO" id="GO:0030488">
    <property type="term" value="P:tRNA methylation"/>
    <property type="evidence" value="ECO:0007669"/>
    <property type="project" value="TreeGrafter"/>
</dbReference>
<dbReference type="Pfam" id="PF04055">
    <property type="entry name" value="Radical_SAM"/>
    <property type="match status" value="1"/>
</dbReference>
<dbReference type="AlphaFoldDB" id="B5Y3J7"/>
<keyword evidence="4" id="KW-0963">Cytoplasm</keyword>
<proteinExistence type="predicted"/>
<dbReference type="EMBL" id="CP001141">
    <property type="protein sequence ID" value="ACI65319.1"/>
    <property type="molecule type" value="Genomic_DNA"/>
</dbReference>
<name>B5Y3J7_PHATC</name>
<evidence type="ECO:0000256" key="1">
    <source>
        <dbReference type="ARBA" id="ARBA00001966"/>
    </source>
</evidence>
<dbReference type="SFLD" id="SFLDF00275">
    <property type="entry name" value="adenosine_C2_methyltransferase"/>
    <property type="match status" value="1"/>
</dbReference>
<dbReference type="PROSITE" id="PS51918">
    <property type="entry name" value="RADICAL_SAM"/>
    <property type="match status" value="1"/>
</dbReference>
<reference evidence="13" key="2">
    <citation type="submission" date="2008-08" db="EMBL/GenBank/DDBJ databases">
        <authorList>
            <consortium name="Diatom Consortium"/>
            <person name="Grigoriev I."/>
            <person name="Grimwood J."/>
            <person name="Kuo A."/>
            <person name="Otillar R.P."/>
            <person name="Salamov A."/>
            <person name="Detter J.C."/>
            <person name="Lindquist E."/>
            <person name="Shapiro H."/>
            <person name="Lucas S."/>
            <person name="Glavina del Rio T."/>
            <person name="Pitluck S."/>
            <person name="Rokhsar D."/>
            <person name="Bowler C."/>
        </authorList>
    </citation>
    <scope>GENOME REANNOTATION</scope>
    <source>
        <strain evidence="13">CCAP 1055/1</strain>
    </source>
</reference>
<sequence length="290" mass="32153">HISQSRDSTTKLLLRLSDGLEVETVIIPWTGGRSTLCVSSQVGCRQGCTFCATGRMGKLRSLNADEILAQLFFARKICRQKNLPPVTNVVFMGMGEPADNKDAVIRATDIMTTRELFQLSASKVTVSTVAPTPDSFLQFAHAHCVLAWSVHAANDELRRQLVPTTKHAMTELRQGLIDTLLIRPHNFRTTMLEVALISGINDSEKEADELVDFAQVIIDEVPGCKLVVNLIPFNDIGQNRYTKPSMEAVSVFQKRLREFGLVAHIRTTRGDDESAACGQLATNKQKQRVF</sequence>
<dbReference type="GO" id="GO:0051539">
    <property type="term" value="F:4 iron, 4 sulfur cluster binding"/>
    <property type="evidence" value="ECO:0007669"/>
    <property type="project" value="UniProtKB-KW"/>
</dbReference>
<evidence type="ECO:0000256" key="3">
    <source>
        <dbReference type="ARBA" id="ARBA00022485"/>
    </source>
</evidence>
<dbReference type="InterPro" id="IPR013785">
    <property type="entry name" value="Aldolase_TIM"/>
</dbReference>
<dbReference type="PANTHER" id="PTHR30544">
    <property type="entry name" value="23S RRNA METHYLTRANSFERASE"/>
    <property type="match status" value="1"/>
</dbReference>
<feature type="domain" description="Radical SAM core" evidence="11">
    <location>
        <begin position="30"/>
        <end position="271"/>
    </location>
</feature>
<keyword evidence="13" id="KW-1185">Reference proteome</keyword>
<keyword evidence="3" id="KW-0004">4Fe-4S</keyword>
<dbReference type="InterPro" id="IPR004383">
    <property type="entry name" value="rRNA_lsu_MTrfase_RlmN/Cfr"/>
</dbReference>
<evidence type="ECO:0000256" key="9">
    <source>
        <dbReference type="ARBA" id="ARBA00023004"/>
    </source>
</evidence>
<keyword evidence="5" id="KW-0489">Methyltransferase</keyword>
<dbReference type="STRING" id="556484.B5Y3J7"/>
<evidence type="ECO:0000256" key="10">
    <source>
        <dbReference type="ARBA" id="ARBA00023014"/>
    </source>
</evidence>
<dbReference type="HOGENOM" id="CLU_029101_2_1_1"/>
<evidence type="ECO:0000256" key="8">
    <source>
        <dbReference type="ARBA" id="ARBA00022723"/>
    </source>
</evidence>
<dbReference type="GO" id="GO:0070475">
    <property type="term" value="P:rRNA base methylation"/>
    <property type="evidence" value="ECO:0007669"/>
    <property type="project" value="TreeGrafter"/>
</dbReference>
<dbReference type="SFLD" id="SFLDG01062">
    <property type="entry name" value="methyltransferase_(Class_A)"/>
    <property type="match status" value="1"/>
</dbReference>
<dbReference type="GO" id="GO:0008173">
    <property type="term" value="F:RNA methyltransferase activity"/>
    <property type="evidence" value="ECO:0007669"/>
    <property type="project" value="InterPro"/>
</dbReference>
<dbReference type="eggNOG" id="ENOG502QV91">
    <property type="taxonomic scope" value="Eukaryota"/>
</dbReference>
<comment type="cofactor">
    <cofactor evidence="1">
        <name>[4Fe-4S] cluster</name>
        <dbReference type="ChEBI" id="CHEBI:49883"/>
    </cofactor>
</comment>